<evidence type="ECO:0000313" key="4">
    <source>
        <dbReference type="Proteomes" id="UP000822688"/>
    </source>
</evidence>
<keyword evidence="4" id="KW-1185">Reference proteome</keyword>
<organism evidence="3 4">
    <name type="scientific">Ceratodon purpureus</name>
    <name type="common">Fire moss</name>
    <name type="synonym">Dicranum purpureum</name>
    <dbReference type="NCBI Taxonomy" id="3225"/>
    <lineage>
        <taxon>Eukaryota</taxon>
        <taxon>Viridiplantae</taxon>
        <taxon>Streptophyta</taxon>
        <taxon>Embryophyta</taxon>
        <taxon>Bryophyta</taxon>
        <taxon>Bryophytina</taxon>
        <taxon>Bryopsida</taxon>
        <taxon>Dicranidae</taxon>
        <taxon>Pseudoditrichales</taxon>
        <taxon>Ditrichaceae</taxon>
        <taxon>Ceratodon</taxon>
    </lineage>
</organism>
<keyword evidence="2" id="KW-0732">Signal</keyword>
<dbReference type="AlphaFoldDB" id="A0A8T0GCS2"/>
<evidence type="ECO:0000256" key="2">
    <source>
        <dbReference type="SAM" id="SignalP"/>
    </source>
</evidence>
<comment type="caution">
    <text evidence="3">The sequence shown here is derived from an EMBL/GenBank/DDBJ whole genome shotgun (WGS) entry which is preliminary data.</text>
</comment>
<protein>
    <recommendedName>
        <fullName evidence="5">Secreted protein</fullName>
    </recommendedName>
</protein>
<evidence type="ECO:0000313" key="3">
    <source>
        <dbReference type="EMBL" id="KAG0556800.1"/>
    </source>
</evidence>
<accession>A0A8T0GCS2</accession>
<gene>
    <name evidence="3" type="ORF">KC19_11G080000</name>
</gene>
<feature type="region of interest" description="Disordered" evidence="1">
    <location>
        <begin position="38"/>
        <end position="57"/>
    </location>
</feature>
<dbReference type="Proteomes" id="UP000822688">
    <property type="component" value="Chromosome 11"/>
</dbReference>
<feature type="signal peptide" evidence="2">
    <location>
        <begin position="1"/>
        <end position="17"/>
    </location>
</feature>
<proteinExistence type="predicted"/>
<evidence type="ECO:0008006" key="5">
    <source>
        <dbReference type="Google" id="ProtNLM"/>
    </source>
</evidence>
<sequence>MLLLPLRLLLMPPYFRGRPHPELPLGTLRQRHMVRLSKTTGERPVQPSERRPRRAVTRTHCAVRIRTLRVTHPGVKRRVFPHNAIRPQRHLHKPKTSFRTNLHTTPNHSYARSLRPELESFVRKLPVTQDSSNDTTTSTLPE</sequence>
<reference evidence="3 4" key="1">
    <citation type="submission" date="2020-06" db="EMBL/GenBank/DDBJ databases">
        <title>WGS assembly of Ceratodon purpureus strain R40.</title>
        <authorList>
            <person name="Carey S.B."/>
            <person name="Jenkins J."/>
            <person name="Shu S."/>
            <person name="Lovell J.T."/>
            <person name="Sreedasyam A."/>
            <person name="Maumus F."/>
            <person name="Tiley G.P."/>
            <person name="Fernandez-Pozo N."/>
            <person name="Barry K."/>
            <person name="Chen C."/>
            <person name="Wang M."/>
            <person name="Lipzen A."/>
            <person name="Daum C."/>
            <person name="Saski C.A."/>
            <person name="Payton A.C."/>
            <person name="Mcbreen J.C."/>
            <person name="Conrad R.E."/>
            <person name="Kollar L.M."/>
            <person name="Olsson S."/>
            <person name="Huttunen S."/>
            <person name="Landis J.B."/>
            <person name="Wickett N.J."/>
            <person name="Johnson M.G."/>
            <person name="Rensing S.A."/>
            <person name="Grimwood J."/>
            <person name="Schmutz J."/>
            <person name="Mcdaniel S.F."/>
        </authorList>
    </citation>
    <scope>NUCLEOTIDE SEQUENCE [LARGE SCALE GENOMIC DNA]</scope>
    <source>
        <strain evidence="3 4">R40</strain>
    </source>
</reference>
<evidence type="ECO:0000256" key="1">
    <source>
        <dbReference type="SAM" id="MobiDB-lite"/>
    </source>
</evidence>
<feature type="chain" id="PRO_5035929139" description="Secreted protein" evidence="2">
    <location>
        <begin position="18"/>
        <end position="142"/>
    </location>
</feature>
<dbReference type="EMBL" id="CM026432">
    <property type="protein sequence ID" value="KAG0556800.1"/>
    <property type="molecule type" value="Genomic_DNA"/>
</dbReference>
<name>A0A8T0GCS2_CERPU</name>